<keyword evidence="2" id="KW-0812">Transmembrane</keyword>
<dbReference type="RefSeq" id="WP_145102395.1">
    <property type="nucleotide sequence ID" value="NZ_CP036348.1"/>
</dbReference>
<evidence type="ECO:0000313" key="5">
    <source>
        <dbReference type="Proteomes" id="UP000315082"/>
    </source>
</evidence>
<accession>A0A518K1I8</accession>
<feature type="domain" description="J" evidence="3">
    <location>
        <begin position="18"/>
        <end position="85"/>
    </location>
</feature>
<dbReference type="KEGG" id="rcf:Poly24_54150"/>
<proteinExistence type="predicted"/>
<gene>
    <name evidence="4" type="ORF">Poly24_54150</name>
</gene>
<dbReference type="EMBL" id="CP036348">
    <property type="protein sequence ID" value="QDV71676.1"/>
    <property type="molecule type" value="Genomic_DNA"/>
</dbReference>
<evidence type="ECO:0000259" key="3">
    <source>
        <dbReference type="PROSITE" id="PS50076"/>
    </source>
</evidence>
<evidence type="ECO:0000256" key="2">
    <source>
        <dbReference type="SAM" id="Phobius"/>
    </source>
</evidence>
<evidence type="ECO:0000256" key="1">
    <source>
        <dbReference type="SAM" id="MobiDB-lite"/>
    </source>
</evidence>
<feature type="transmembrane region" description="Helical" evidence="2">
    <location>
        <begin position="204"/>
        <end position="224"/>
    </location>
</feature>
<dbReference type="PROSITE" id="PS50076">
    <property type="entry name" value="DNAJ_2"/>
    <property type="match status" value="1"/>
</dbReference>
<dbReference type="AlphaFoldDB" id="A0A518K1I8"/>
<keyword evidence="2" id="KW-0472">Membrane</keyword>
<reference evidence="4 5" key="1">
    <citation type="submission" date="2019-02" db="EMBL/GenBank/DDBJ databases">
        <title>Deep-cultivation of Planctomycetes and their phenomic and genomic characterization uncovers novel biology.</title>
        <authorList>
            <person name="Wiegand S."/>
            <person name="Jogler M."/>
            <person name="Boedeker C."/>
            <person name="Pinto D."/>
            <person name="Vollmers J."/>
            <person name="Rivas-Marin E."/>
            <person name="Kohn T."/>
            <person name="Peeters S.H."/>
            <person name="Heuer A."/>
            <person name="Rast P."/>
            <person name="Oberbeckmann S."/>
            <person name="Bunk B."/>
            <person name="Jeske O."/>
            <person name="Meyerdierks A."/>
            <person name="Storesund J.E."/>
            <person name="Kallscheuer N."/>
            <person name="Luecker S."/>
            <person name="Lage O.M."/>
            <person name="Pohl T."/>
            <person name="Merkel B.J."/>
            <person name="Hornburger P."/>
            <person name="Mueller R.-W."/>
            <person name="Bruemmer F."/>
            <person name="Labrenz M."/>
            <person name="Spormann A.M."/>
            <person name="Op den Camp H."/>
            <person name="Overmann J."/>
            <person name="Amann R."/>
            <person name="Jetten M.S.M."/>
            <person name="Mascher T."/>
            <person name="Medema M.H."/>
            <person name="Devos D.P."/>
            <person name="Kaster A.-K."/>
            <person name="Ovreas L."/>
            <person name="Rohde M."/>
            <person name="Galperin M.Y."/>
            <person name="Jogler C."/>
        </authorList>
    </citation>
    <scope>NUCLEOTIDE SEQUENCE [LARGE SCALE GENOMIC DNA]</scope>
    <source>
        <strain evidence="4 5">Poly24</strain>
    </source>
</reference>
<feature type="compositionally biased region" description="Low complexity" evidence="1">
    <location>
        <begin position="243"/>
        <end position="256"/>
    </location>
</feature>
<keyword evidence="5" id="KW-1185">Reference proteome</keyword>
<protein>
    <submittedName>
        <fullName evidence="4">DnaJ domain protein</fullName>
    </submittedName>
</protein>
<dbReference type="Proteomes" id="UP000315082">
    <property type="component" value="Chromosome"/>
</dbReference>
<dbReference type="SUPFAM" id="SSF46565">
    <property type="entry name" value="Chaperone J-domain"/>
    <property type="match status" value="1"/>
</dbReference>
<feature type="region of interest" description="Disordered" evidence="1">
    <location>
        <begin position="243"/>
        <end position="262"/>
    </location>
</feature>
<dbReference type="InterPro" id="IPR036869">
    <property type="entry name" value="J_dom_sf"/>
</dbReference>
<keyword evidence="2" id="KW-1133">Transmembrane helix</keyword>
<dbReference type="InterPro" id="IPR001623">
    <property type="entry name" value="DnaJ_domain"/>
</dbReference>
<dbReference type="OrthoDB" id="244068at2"/>
<name>A0A518K1I8_9BACT</name>
<evidence type="ECO:0000313" key="4">
    <source>
        <dbReference type="EMBL" id="QDV71676.1"/>
    </source>
</evidence>
<dbReference type="Gene3D" id="1.10.287.110">
    <property type="entry name" value="DnaJ domain"/>
    <property type="match status" value="1"/>
</dbReference>
<sequence length="530" mass="56408">MSEMHQLLGLDPRIERPNAYQIFGLEVLESDDAKIRAAVRSLIARLKASKADADPAAWAQAAKSVNKAQQILGDPAQKTNYDNRLRSTFESVAVGAPQRELATAATAAAPPAGPIDPLAAWLPDADPFAVFDMAAAFEALSSDPERIDQEIEDSLAAADENLATAAIAPNPENPFGNAAAPVAAVVAEPIVNTPKSRVRRKRGFPVAGVLMTLFVLGLFGAMGYCVKLLMDREQDHAAQIAQARPAATAPPVAAPQRPRDNVMGDLLPAGSPTQSTEEDSGIRMGVLLTDDGAALDQDGLGDRGFSPNDMSPSMEMNQPMGMSPSMEMTTVEEIPMAEAPKPTKPPKPEAPSPAMIQAATAAAKQARDAIAAGDWDQMIPLAEKANDLAQTPEQQQSASARRRLVHYAGEYQAAIDRSLDQPLDTLEIREGLTVAVVEVTPTELTLRLPGRNKTYPRATLPAVVANALAPLSLPKDDALVTTFRSAWQCLQKEATPADRELAFKDWQRVAGQSADADVSGLEAEVKAIFP</sequence>
<organism evidence="4 5">
    <name type="scientific">Rosistilla carotiformis</name>
    <dbReference type="NCBI Taxonomy" id="2528017"/>
    <lineage>
        <taxon>Bacteria</taxon>
        <taxon>Pseudomonadati</taxon>
        <taxon>Planctomycetota</taxon>
        <taxon>Planctomycetia</taxon>
        <taxon>Pirellulales</taxon>
        <taxon>Pirellulaceae</taxon>
        <taxon>Rosistilla</taxon>
    </lineage>
</organism>